<dbReference type="CDD" id="cd00200">
    <property type="entry name" value="WD40"/>
    <property type="match status" value="1"/>
</dbReference>
<feature type="compositionally biased region" description="Polar residues" evidence="5">
    <location>
        <begin position="38"/>
        <end position="60"/>
    </location>
</feature>
<feature type="domain" description="F-box" evidence="6">
    <location>
        <begin position="450"/>
        <end position="497"/>
    </location>
</feature>
<evidence type="ECO:0000256" key="2">
    <source>
        <dbReference type="ARBA" id="ARBA00022574"/>
    </source>
</evidence>
<dbReference type="GO" id="GO:0005737">
    <property type="term" value="C:cytoplasm"/>
    <property type="evidence" value="ECO:0007669"/>
    <property type="project" value="TreeGrafter"/>
</dbReference>
<evidence type="ECO:0000313" key="8">
    <source>
        <dbReference type="Proteomes" id="UP000242875"/>
    </source>
</evidence>
<dbReference type="PROSITE" id="PS50294">
    <property type="entry name" value="WD_REPEATS_REGION"/>
    <property type="match status" value="3"/>
</dbReference>
<evidence type="ECO:0000259" key="6">
    <source>
        <dbReference type="PROSITE" id="PS50181"/>
    </source>
</evidence>
<dbReference type="PROSITE" id="PS50181">
    <property type="entry name" value="FBOX"/>
    <property type="match status" value="1"/>
</dbReference>
<dbReference type="PROSITE" id="PS50082">
    <property type="entry name" value="WD_REPEATS_2"/>
    <property type="match status" value="6"/>
</dbReference>
<organism evidence="7 8">
    <name type="scientific">Bifiguratus adelaidae</name>
    <dbReference type="NCBI Taxonomy" id="1938954"/>
    <lineage>
        <taxon>Eukaryota</taxon>
        <taxon>Fungi</taxon>
        <taxon>Fungi incertae sedis</taxon>
        <taxon>Mucoromycota</taxon>
        <taxon>Mucoromycotina</taxon>
        <taxon>Endogonomycetes</taxon>
        <taxon>Endogonales</taxon>
        <taxon>Endogonales incertae sedis</taxon>
        <taxon>Bifiguratus</taxon>
    </lineage>
</organism>
<evidence type="ECO:0000256" key="3">
    <source>
        <dbReference type="ARBA" id="ARBA00022737"/>
    </source>
</evidence>
<proteinExistence type="predicted"/>
<keyword evidence="2 4" id="KW-0853">WD repeat</keyword>
<feature type="repeat" description="WD" evidence="4">
    <location>
        <begin position="847"/>
        <end position="880"/>
    </location>
</feature>
<feature type="compositionally biased region" description="Low complexity" evidence="5">
    <location>
        <begin position="333"/>
        <end position="348"/>
    </location>
</feature>
<dbReference type="SUPFAM" id="SSF81383">
    <property type="entry name" value="F-box domain"/>
    <property type="match status" value="1"/>
</dbReference>
<feature type="compositionally biased region" description="Polar residues" evidence="5">
    <location>
        <begin position="543"/>
        <end position="552"/>
    </location>
</feature>
<name>A0A261XWE3_9FUNG</name>
<sequence>MTEQLWDKTQPLTREQKEKLIAARRAKSTSKALFKPLSVSSHTPTSLTSSQNFATPPASNTFPHALFTSQEKAEASAEATVAKPRKRARSTTTSQITSVPTTLTTVVTTTTTTTTTFPPLVVRHPSQNLDKKMYPMVDAPTPNALRVFKFDMNGQEMWFREQEEQVEHDEGNDDSSLRTGRLTLSESGSRKRPASPANLLAKINSFNRNTATSGASNITSVALTTPPAKRRKSADIAYALHGETRSATNTHSGDQDSIQHLPGTDMPDNAVPATPPEIPMDMDFDSFAVEEDSDHGAIMNEPVSNHTTPPPPSTPPNNDNDVLSAASSHDDYSSPSALPSPSLSPTTARLSAHTNVDSYFDVIPEEDTESAPTKDIPLPSENEASEDQETTALQLLDPTKPPVLQIPNIVAAYDALPETLKSYLMFQMLRRTPTPTLQFVSSMILPSLKRDFLGGLPPELCNNILKFMDVKSMCRAAQVNKQWRNVVDNDPIIWRGKIETAGFTIKEDEVKLARNQKWGRYEFIKPAMDAENTQVTPLINQATVNQESSQMPVTPKEDAGSSRSQGEYPQRLPPAANHPYKSIYRRHHIIRRNWREGRASHISFKGHSTNVVTCLQFDDDKIISGSDDQCINIYDTKTGRLIRTLEGHDGGVWALQYVGNTLVSGSTDRTVRVWDIERGVCTHVFTGHTSTVRCLQIVMPVNVNPDPKGKPVMQPEYPMIVTGSRDSTLKVWKLPVKDDEPFISDSSTSPSEQPEQRNPYYRHTLTGHGHSVRALAANGNLVVSGSYDNSIRVWNISTGELIHHMEGHSQKVYSVVMSPDRKLCMSGSMDSTVRIWNLEDGTQVGVLEGHAMLVGLLGLSSDSLVSAAADSTLRIWSTSSKVCKHVLSGHQGAITCFQHDDEKVISGSEGGLKLWDLKTGQLVRDLLTHVNGVWRLAFDERRCVAAVHRNQVTWFEVLDYGVHGLEDYKPSRMIEPDDDQIRRHL</sequence>
<keyword evidence="8" id="KW-1185">Reference proteome</keyword>
<dbReference type="SUPFAM" id="SSF50978">
    <property type="entry name" value="WD40 repeat-like"/>
    <property type="match status" value="1"/>
</dbReference>
<dbReference type="InterPro" id="IPR019775">
    <property type="entry name" value="WD40_repeat_CS"/>
</dbReference>
<evidence type="ECO:0000313" key="7">
    <source>
        <dbReference type="EMBL" id="OZJ02670.1"/>
    </source>
</evidence>
<feature type="region of interest" description="Disordered" evidence="5">
    <location>
        <begin position="35"/>
        <end position="60"/>
    </location>
</feature>
<dbReference type="InterPro" id="IPR036322">
    <property type="entry name" value="WD40_repeat_dom_sf"/>
</dbReference>
<dbReference type="Gene3D" id="1.20.1280.50">
    <property type="match status" value="1"/>
</dbReference>
<dbReference type="PRINTS" id="PR00320">
    <property type="entry name" value="GPROTEINBRPT"/>
</dbReference>
<dbReference type="PANTHER" id="PTHR19849">
    <property type="entry name" value="PHOSPHOLIPASE A-2-ACTIVATING PROTEIN"/>
    <property type="match status" value="1"/>
</dbReference>
<dbReference type="SMART" id="SM00320">
    <property type="entry name" value="WD40"/>
    <property type="match status" value="8"/>
</dbReference>
<dbReference type="GO" id="GO:0043130">
    <property type="term" value="F:ubiquitin binding"/>
    <property type="evidence" value="ECO:0007669"/>
    <property type="project" value="TreeGrafter"/>
</dbReference>
<dbReference type="InterPro" id="IPR001810">
    <property type="entry name" value="F-box_dom"/>
</dbReference>
<evidence type="ECO:0000256" key="5">
    <source>
        <dbReference type="SAM" id="MobiDB-lite"/>
    </source>
</evidence>
<feature type="repeat" description="WD" evidence="4">
    <location>
        <begin position="715"/>
        <end position="734"/>
    </location>
</feature>
<feature type="repeat" description="WD" evidence="4">
    <location>
        <begin position="645"/>
        <end position="684"/>
    </location>
</feature>
<feature type="region of interest" description="Disordered" evidence="5">
    <location>
        <begin position="163"/>
        <end position="196"/>
    </location>
</feature>
<dbReference type="Gene3D" id="2.130.10.10">
    <property type="entry name" value="YVTN repeat-like/Quinoprotein amine dehydrogenase"/>
    <property type="match status" value="1"/>
</dbReference>
<dbReference type="SMART" id="SM00256">
    <property type="entry name" value="FBOX"/>
    <property type="match status" value="1"/>
</dbReference>
<dbReference type="Proteomes" id="UP000242875">
    <property type="component" value="Unassembled WGS sequence"/>
</dbReference>
<dbReference type="Pfam" id="PF00400">
    <property type="entry name" value="WD40"/>
    <property type="match status" value="6"/>
</dbReference>
<feature type="region of interest" description="Disordered" evidence="5">
    <location>
        <begin position="543"/>
        <end position="578"/>
    </location>
</feature>
<evidence type="ECO:0000256" key="4">
    <source>
        <dbReference type="PROSITE-ProRule" id="PRU00221"/>
    </source>
</evidence>
<accession>A0A261XWE3</accession>
<feature type="compositionally biased region" description="Polar residues" evidence="5">
    <location>
        <begin position="245"/>
        <end position="258"/>
    </location>
</feature>
<feature type="repeat" description="WD" evidence="4">
    <location>
        <begin position="887"/>
        <end position="925"/>
    </location>
</feature>
<feature type="repeat" description="WD" evidence="4">
    <location>
        <begin position="805"/>
        <end position="846"/>
    </location>
</feature>
<dbReference type="GO" id="GO:0010992">
    <property type="term" value="P:ubiquitin recycling"/>
    <property type="evidence" value="ECO:0007669"/>
    <property type="project" value="TreeGrafter"/>
</dbReference>
<comment type="caution">
    <text evidence="7">The sequence shown here is derived from an EMBL/GenBank/DDBJ whole genome shotgun (WGS) entry which is preliminary data.</text>
</comment>
<dbReference type="AlphaFoldDB" id="A0A261XWE3"/>
<keyword evidence="3" id="KW-0677">Repeat</keyword>
<dbReference type="GO" id="GO:0005634">
    <property type="term" value="C:nucleus"/>
    <property type="evidence" value="ECO:0007669"/>
    <property type="project" value="TreeGrafter"/>
</dbReference>
<dbReference type="PANTHER" id="PTHR19849:SF0">
    <property type="entry name" value="PHOSPHOLIPASE A-2-ACTIVATING PROTEIN"/>
    <property type="match status" value="1"/>
</dbReference>
<feature type="region of interest" description="Disordered" evidence="5">
    <location>
        <begin position="297"/>
        <end position="348"/>
    </location>
</feature>
<dbReference type="GO" id="GO:0043161">
    <property type="term" value="P:proteasome-mediated ubiquitin-dependent protein catabolic process"/>
    <property type="evidence" value="ECO:0007669"/>
    <property type="project" value="TreeGrafter"/>
</dbReference>
<dbReference type="InterPro" id="IPR001680">
    <property type="entry name" value="WD40_rpt"/>
</dbReference>
<keyword evidence="1" id="KW-0963">Cytoplasm</keyword>
<feature type="region of interest" description="Disordered" evidence="5">
    <location>
        <begin position="364"/>
        <end position="389"/>
    </location>
</feature>
<feature type="region of interest" description="Disordered" evidence="5">
    <location>
        <begin position="243"/>
        <end position="281"/>
    </location>
</feature>
<dbReference type="EMBL" id="MVBO01000134">
    <property type="protein sequence ID" value="OZJ02670.1"/>
    <property type="molecule type" value="Genomic_DNA"/>
</dbReference>
<evidence type="ECO:0000256" key="1">
    <source>
        <dbReference type="ARBA" id="ARBA00022490"/>
    </source>
</evidence>
<dbReference type="InterPro" id="IPR036047">
    <property type="entry name" value="F-box-like_dom_sf"/>
</dbReference>
<gene>
    <name evidence="7" type="ORF">BZG36_04060</name>
</gene>
<dbReference type="PROSITE" id="PS00678">
    <property type="entry name" value="WD_REPEATS_1"/>
    <property type="match status" value="3"/>
</dbReference>
<dbReference type="Pfam" id="PF12937">
    <property type="entry name" value="F-box-like"/>
    <property type="match status" value="1"/>
</dbReference>
<protein>
    <recommendedName>
        <fullName evidence="6">F-box domain-containing protein</fullName>
    </recommendedName>
</protein>
<dbReference type="InterPro" id="IPR015943">
    <property type="entry name" value="WD40/YVTN_repeat-like_dom_sf"/>
</dbReference>
<dbReference type="InterPro" id="IPR020472">
    <property type="entry name" value="WD40_PAC1"/>
</dbReference>
<reference evidence="7 8" key="1">
    <citation type="journal article" date="2017" name="Mycologia">
        <title>Bifiguratus adelaidae, gen. et sp. nov., a new member of Mucoromycotina in endophytic and soil-dwelling habitats.</title>
        <authorList>
            <person name="Torres-Cruz T.J."/>
            <person name="Billingsley Tobias T.L."/>
            <person name="Almatruk M."/>
            <person name="Hesse C."/>
            <person name="Kuske C.R."/>
            <person name="Desiro A."/>
            <person name="Benucci G.M."/>
            <person name="Bonito G."/>
            <person name="Stajich J.E."/>
            <person name="Dunlap C."/>
            <person name="Arnold A.E."/>
            <person name="Porras-Alfaro A."/>
        </authorList>
    </citation>
    <scope>NUCLEOTIDE SEQUENCE [LARGE SCALE GENOMIC DNA]</scope>
    <source>
        <strain evidence="7 8">AZ0501</strain>
    </source>
</reference>
<dbReference type="OrthoDB" id="190105at2759"/>
<feature type="repeat" description="WD" evidence="4">
    <location>
        <begin position="765"/>
        <end position="804"/>
    </location>
</feature>